<feature type="binding site" evidence="6">
    <location>
        <position position="465"/>
    </location>
    <ligand>
        <name>hybrid [4Fe-2O-2S] cluster</name>
        <dbReference type="ChEBI" id="CHEBI:60519"/>
    </ligand>
</feature>
<keyword evidence="2 6" id="KW-0479">Metal-binding</keyword>
<organism evidence="7 8">
    <name type="scientific">Candidatus Lokiarchaeum ossiferum</name>
    <dbReference type="NCBI Taxonomy" id="2951803"/>
    <lineage>
        <taxon>Archaea</taxon>
        <taxon>Promethearchaeati</taxon>
        <taxon>Promethearchaeota</taxon>
        <taxon>Promethearchaeia</taxon>
        <taxon>Promethearchaeales</taxon>
        <taxon>Promethearchaeaceae</taxon>
        <taxon>Candidatus Lokiarchaeum</taxon>
    </lineage>
</organism>
<dbReference type="InterPro" id="IPR010048">
    <property type="entry name" value="Hydroxylam_reduct"/>
</dbReference>
<keyword evidence="4 6" id="KW-0408">Iron</keyword>
<gene>
    <name evidence="6" type="primary">hcp</name>
    <name evidence="7" type="ORF">NEF87_000355</name>
</gene>
<comment type="similarity">
    <text evidence="6">Belongs to the HCP family.</text>
</comment>
<evidence type="ECO:0000256" key="6">
    <source>
        <dbReference type="HAMAP-Rule" id="MF_00069"/>
    </source>
</evidence>
<evidence type="ECO:0000256" key="3">
    <source>
        <dbReference type="ARBA" id="ARBA00023002"/>
    </source>
</evidence>
<feature type="binding site" evidence="6">
    <location>
        <position position="320"/>
    </location>
    <ligand>
        <name>hybrid [4Fe-2O-2S] cluster</name>
        <dbReference type="ChEBI" id="CHEBI:60519"/>
    </ligand>
</feature>
<evidence type="ECO:0000256" key="1">
    <source>
        <dbReference type="ARBA" id="ARBA00022490"/>
    </source>
</evidence>
<keyword evidence="5 6" id="KW-0411">Iron-sulfur</keyword>
<dbReference type="InterPro" id="IPR016099">
    <property type="entry name" value="Prismane-like_a/b-sand"/>
</dbReference>
<sequence>MKMFCYQCQEASGGKGCTVNGICGIKADVANLQDLLIYNLKGLAYWQTKARNLDLQQSEISHYIIKILFATITNANFDLDWALIKLAEGLKLKEDMKSLFLKEFSKKNNEEFSENIPEAANWNEEVNIESLNHLTEKGYAVNQNAIANEDIRALISLVLYGLKGIAAYADHALPLGYENTEIWKFIESALATMLRTDLTIDELLKLVDDTGAFGVKVMALLDQANTTTYGHPEPTDVNLGVGNKPAILITGHDLLDLYELLQQTEKEGIDIYTHGEMLPANAYPGLKKFKHLVGNYGGSWWHQTKEFESFNGPILFTTNCLVPPKKSYKDRVFVTGNVAFPGTKRIAEREDGNPKDFSAIIKMAKKLNPPIELETGTIPIGFAHNSVLSVADKIVDAIKSGAIKRFVVMAGCDGRMKSRNYYTDVAEKLPKETIILTAGCAKFRYNKLNLGDIGGIPRVLDAGQCNDSYSLAVIALKLKEVFEMDSINDLPLSFDIAWYEQKAVIVLLALLHLGVKNIRLGPTLPSFLSPNVAKIIIETFGLKGITTAETDVAAIMTGQ</sequence>
<feature type="binding site" description="via persulfide group" evidence="6">
    <location>
        <position position="412"/>
    </location>
    <ligand>
        <name>hybrid [4Fe-2O-2S] cluster</name>
        <dbReference type="ChEBI" id="CHEBI:60519"/>
    </ligand>
</feature>
<comment type="cofactor">
    <cofactor evidence="6">
        <name>[4Fe-4S] cluster</name>
        <dbReference type="ChEBI" id="CHEBI:49883"/>
    </cofactor>
    <text evidence="6">Binds 1 [4Fe-4S] cluster.</text>
</comment>
<dbReference type="Gene3D" id="1.20.1270.20">
    <property type="match status" value="2"/>
</dbReference>
<dbReference type="Pfam" id="PF03063">
    <property type="entry name" value="Prismane"/>
    <property type="match status" value="1"/>
</dbReference>
<evidence type="ECO:0000256" key="5">
    <source>
        <dbReference type="ARBA" id="ARBA00023014"/>
    </source>
</evidence>
<feature type="binding site" evidence="6">
    <location>
        <position position="502"/>
    </location>
    <ligand>
        <name>hybrid [4Fe-2O-2S] cluster</name>
        <dbReference type="ChEBI" id="CHEBI:60519"/>
    </ligand>
</feature>
<feature type="binding site" evidence="6">
    <location>
        <position position="440"/>
    </location>
    <ligand>
        <name>hybrid [4Fe-2O-2S] cluster</name>
        <dbReference type="ChEBI" id="CHEBI:60519"/>
    </ligand>
</feature>
<feature type="binding site" evidence="6">
    <location>
        <position position="276"/>
    </location>
    <ligand>
        <name>hybrid [4Fe-2O-2S] cluster</name>
        <dbReference type="ChEBI" id="CHEBI:60519"/>
    </ligand>
</feature>
<feature type="binding site" evidence="6">
    <location>
        <position position="17"/>
    </location>
    <ligand>
        <name>[4Fe-4S] cluster</name>
        <dbReference type="ChEBI" id="CHEBI:49883"/>
    </ligand>
</feature>
<dbReference type="GO" id="GO:0050418">
    <property type="term" value="F:hydroxylamine reductase activity"/>
    <property type="evidence" value="ECO:0007669"/>
    <property type="project" value="UniProtKB-EC"/>
</dbReference>
<keyword evidence="8" id="KW-1185">Reference proteome</keyword>
<comment type="cofactor">
    <cofactor evidence="6">
        <name>hybrid [4Fe-2O-2S] cluster</name>
        <dbReference type="ChEBI" id="CHEBI:60519"/>
    </cofactor>
    <text evidence="6">Binds 1 hybrid [4Fe-2O-2S] cluster.</text>
</comment>
<dbReference type="InterPro" id="IPR011254">
    <property type="entry name" value="Prismane-like_sf"/>
</dbReference>
<keyword evidence="6" id="KW-0004">4Fe-4S</keyword>
<evidence type="ECO:0000256" key="2">
    <source>
        <dbReference type="ARBA" id="ARBA00022723"/>
    </source>
</evidence>
<dbReference type="Proteomes" id="UP001208689">
    <property type="component" value="Chromosome"/>
</dbReference>
<dbReference type="InterPro" id="IPR016100">
    <property type="entry name" value="Prismane_a-bundle"/>
</dbReference>
<feature type="modified residue" description="Cysteine persulfide" evidence="6">
    <location>
        <position position="412"/>
    </location>
</feature>
<dbReference type="NCBIfam" id="NF003658">
    <property type="entry name" value="PRK05290.1"/>
    <property type="match status" value="1"/>
</dbReference>
<name>A0ABY6HKM9_9ARCH</name>
<dbReference type="HAMAP" id="MF_00069">
    <property type="entry name" value="Hydroxylam_reduct"/>
    <property type="match status" value="1"/>
</dbReference>
<dbReference type="CDD" id="cd01914">
    <property type="entry name" value="HCP"/>
    <property type="match status" value="1"/>
</dbReference>
<dbReference type="PANTHER" id="PTHR30109">
    <property type="entry name" value="HYDROXYLAMINE REDUCTASE"/>
    <property type="match status" value="1"/>
</dbReference>
<dbReference type="EMBL" id="CP104013">
    <property type="protein sequence ID" value="UYP44070.1"/>
    <property type="molecule type" value="Genomic_DNA"/>
</dbReference>
<keyword evidence="3 6" id="KW-0560">Oxidoreductase</keyword>
<feature type="binding site" evidence="6">
    <location>
        <position position="8"/>
    </location>
    <ligand>
        <name>[4Fe-4S] cluster</name>
        <dbReference type="ChEBI" id="CHEBI:49883"/>
    </ligand>
</feature>
<proteinExistence type="inferred from homology"/>
<dbReference type="InterPro" id="IPR004137">
    <property type="entry name" value="HCP/CODH"/>
</dbReference>
<feature type="binding site" evidence="6">
    <location>
        <position position="23"/>
    </location>
    <ligand>
        <name>[4Fe-4S] cluster</name>
        <dbReference type="ChEBI" id="CHEBI:49883"/>
    </ligand>
</feature>
<feature type="binding site" evidence="6">
    <location>
        <position position="500"/>
    </location>
    <ligand>
        <name>hybrid [4Fe-2O-2S] cluster</name>
        <dbReference type="ChEBI" id="CHEBI:60519"/>
    </ligand>
</feature>
<comment type="function">
    <text evidence="6">Catalyzes the reduction of hydroxylamine to form NH(3) and H(2)O.</text>
</comment>
<feature type="binding site" evidence="6">
    <location>
        <position position="252"/>
    </location>
    <ligand>
        <name>hybrid [4Fe-2O-2S] cluster</name>
        <dbReference type="ChEBI" id="CHEBI:60519"/>
    </ligand>
</feature>
<dbReference type="PIRSF" id="PIRSF000076">
    <property type="entry name" value="HCP"/>
    <property type="match status" value="1"/>
</dbReference>
<dbReference type="Gene3D" id="3.40.50.2030">
    <property type="match status" value="2"/>
</dbReference>
<evidence type="ECO:0000313" key="8">
    <source>
        <dbReference type="Proteomes" id="UP001208689"/>
    </source>
</evidence>
<evidence type="ECO:0000313" key="7">
    <source>
        <dbReference type="EMBL" id="UYP44070.1"/>
    </source>
</evidence>
<dbReference type="PANTHER" id="PTHR30109:SF0">
    <property type="entry name" value="HYDROXYLAMINE REDUCTASE"/>
    <property type="match status" value="1"/>
</dbReference>
<reference evidence="7" key="1">
    <citation type="submission" date="2022-09" db="EMBL/GenBank/DDBJ databases">
        <title>Actin cytoskeleton and complex cell architecture in an #Asgard archaeon.</title>
        <authorList>
            <person name="Ponce Toledo R.I."/>
            <person name="Schleper C."/>
            <person name="Rodrigues Oliveira T."/>
            <person name="Wollweber F."/>
            <person name="Xu J."/>
            <person name="Rittmann S."/>
            <person name="Klingl A."/>
            <person name="Pilhofer M."/>
        </authorList>
    </citation>
    <scope>NUCLEOTIDE SEQUENCE</scope>
    <source>
        <strain evidence="7">B-35</strain>
    </source>
</reference>
<dbReference type="EC" id="1.7.99.1" evidence="6"/>
<feature type="binding site" evidence="6">
    <location>
        <position position="5"/>
    </location>
    <ligand>
        <name>[4Fe-4S] cluster</name>
        <dbReference type="ChEBI" id="CHEBI:49883"/>
    </ligand>
</feature>
<evidence type="ECO:0000256" key="4">
    <source>
        <dbReference type="ARBA" id="ARBA00023004"/>
    </source>
</evidence>
<protein>
    <recommendedName>
        <fullName evidence="6">Hydroxylamine reductase</fullName>
        <ecNumber evidence="6">1.7.99.1</ecNumber>
    </recommendedName>
    <alternativeName>
        <fullName evidence="6">Hybrid-cluster protein</fullName>
        <shortName evidence="6">HCP</shortName>
    </alternativeName>
    <alternativeName>
        <fullName evidence="6">Prismane protein</fullName>
    </alternativeName>
</protein>
<comment type="subcellular location">
    <subcellularLocation>
        <location evidence="6">Cytoplasm</location>
    </subcellularLocation>
</comment>
<dbReference type="SUPFAM" id="SSF56821">
    <property type="entry name" value="Prismane protein-like"/>
    <property type="match status" value="1"/>
</dbReference>
<accession>A0ABY6HKM9</accession>
<dbReference type="NCBIfam" id="TIGR01703">
    <property type="entry name" value="hybrid_clust"/>
    <property type="match status" value="1"/>
</dbReference>
<comment type="catalytic activity">
    <reaction evidence="6">
        <text>A + NH4(+) + H2O = hydroxylamine + AH2 + H(+)</text>
        <dbReference type="Rhea" id="RHEA:22052"/>
        <dbReference type="ChEBI" id="CHEBI:13193"/>
        <dbReference type="ChEBI" id="CHEBI:15377"/>
        <dbReference type="ChEBI" id="CHEBI:15378"/>
        <dbReference type="ChEBI" id="CHEBI:15429"/>
        <dbReference type="ChEBI" id="CHEBI:17499"/>
        <dbReference type="ChEBI" id="CHEBI:28938"/>
        <dbReference type="EC" id="1.7.99.1"/>
    </reaction>
</comment>
<keyword evidence="1 6" id="KW-0963">Cytoplasm</keyword>